<dbReference type="EMBL" id="BAAALF010000033">
    <property type="protein sequence ID" value="GAA1233355.1"/>
    <property type="molecule type" value="Genomic_DNA"/>
</dbReference>
<evidence type="ECO:0008006" key="3">
    <source>
        <dbReference type="Google" id="ProtNLM"/>
    </source>
</evidence>
<gene>
    <name evidence="1" type="ORF">GCM10009665_24550</name>
</gene>
<proteinExistence type="predicted"/>
<accession>A0ABP4GV62</accession>
<protein>
    <recommendedName>
        <fullName evidence="3">DUF4367 domain-containing protein</fullName>
    </recommendedName>
</protein>
<evidence type="ECO:0000313" key="1">
    <source>
        <dbReference type="EMBL" id="GAA1233355.1"/>
    </source>
</evidence>
<evidence type="ECO:0000313" key="2">
    <source>
        <dbReference type="Proteomes" id="UP001500037"/>
    </source>
</evidence>
<dbReference type="RefSeq" id="WP_344441433.1">
    <property type="nucleotide sequence ID" value="NZ_BAAALF010000033.1"/>
</dbReference>
<reference evidence="2" key="1">
    <citation type="journal article" date="2019" name="Int. J. Syst. Evol. Microbiol.">
        <title>The Global Catalogue of Microorganisms (GCM) 10K type strain sequencing project: providing services to taxonomists for standard genome sequencing and annotation.</title>
        <authorList>
            <consortium name="The Broad Institute Genomics Platform"/>
            <consortium name="The Broad Institute Genome Sequencing Center for Infectious Disease"/>
            <person name="Wu L."/>
            <person name="Ma J."/>
        </authorList>
    </citation>
    <scope>NUCLEOTIDE SEQUENCE [LARGE SCALE GENOMIC DNA]</scope>
    <source>
        <strain evidence="2">JCM 13004</strain>
    </source>
</reference>
<keyword evidence="2" id="KW-1185">Reference proteome</keyword>
<comment type="caution">
    <text evidence="1">The sequence shown here is derived from an EMBL/GenBank/DDBJ whole genome shotgun (WGS) entry which is preliminary data.</text>
</comment>
<organism evidence="1 2">
    <name type="scientific">Kitasatospora nipponensis</name>
    <dbReference type="NCBI Taxonomy" id="258049"/>
    <lineage>
        <taxon>Bacteria</taxon>
        <taxon>Bacillati</taxon>
        <taxon>Actinomycetota</taxon>
        <taxon>Actinomycetes</taxon>
        <taxon>Kitasatosporales</taxon>
        <taxon>Streptomycetaceae</taxon>
        <taxon>Kitasatospora</taxon>
    </lineage>
</organism>
<sequence length="413" mass="42607">MPFDDQFSRLLHEAAELAPDPPGAVLAGSARRIGRRQAVRRRAAMAGSVAALALVGLAAAELAPGIGGSSRVSAAGARSGRITGAFMDDTLKSLLPPGQVTDDQGFGIGEMALPGIGPTATLKYDDGHGAGMVVLSTNRVPVPIVQGTEGTRCQDPFEAPVEGCVRTVRPDGSVLVIDRLGPRAPNVTRNWIAIYTGTDGRQVRVDEYNATTAGPPLTRENPPLSADQLTAVVTSTAWNPVFEAFDPVPTGAPTAPAGSAAASPEPSAILATVGHLLPPGVLSEAGSTPQDTAGQAHLRVTVEGRASLLQVTVFPQWQQGVDEHPRQTFESGAAPGTLLRTVDGSSVITTAVGASKGGGGPDLQWSVDVLHPDGTRVRVTEWNGANGYDFEPGTPALTTDQLADVATASAWRH</sequence>
<dbReference type="Proteomes" id="UP001500037">
    <property type="component" value="Unassembled WGS sequence"/>
</dbReference>
<name>A0ABP4GV62_9ACTN</name>